<dbReference type="Gene3D" id="1.10.150.280">
    <property type="entry name" value="AF1531-like domain"/>
    <property type="match status" value="1"/>
</dbReference>
<keyword evidence="1" id="KW-1133">Transmembrane helix</keyword>
<dbReference type="RefSeq" id="WP_204661373.1">
    <property type="nucleotide sequence ID" value="NZ_JAFBDT010000001.1"/>
</dbReference>
<keyword evidence="3" id="KW-1185">Reference proteome</keyword>
<name>A0ABS2MMW1_9FIRM</name>
<protein>
    <submittedName>
        <fullName evidence="2">Competence ComEA-like helix-hairpin-helix protein</fullName>
    </submittedName>
</protein>
<keyword evidence="1" id="KW-0472">Membrane</keyword>
<dbReference type="Pfam" id="PF12836">
    <property type="entry name" value="HHH_3"/>
    <property type="match status" value="1"/>
</dbReference>
<evidence type="ECO:0000256" key="1">
    <source>
        <dbReference type="SAM" id="Phobius"/>
    </source>
</evidence>
<feature type="transmembrane region" description="Helical" evidence="1">
    <location>
        <begin position="6"/>
        <end position="23"/>
    </location>
</feature>
<gene>
    <name evidence="2" type="ORF">JOC49_000249</name>
</gene>
<proteinExistence type="predicted"/>
<dbReference type="Proteomes" id="UP000767854">
    <property type="component" value="Unassembled WGS sequence"/>
</dbReference>
<evidence type="ECO:0000313" key="2">
    <source>
        <dbReference type="EMBL" id="MBM7560740.1"/>
    </source>
</evidence>
<evidence type="ECO:0000313" key="3">
    <source>
        <dbReference type="Proteomes" id="UP000767854"/>
    </source>
</evidence>
<sequence length="124" mass="14350">MKFIQWLWILIFVGIIGVKVLMYEPFEIQINPSEGLIDQVEILNTQKLKANEIFDPVEKKYYTIGEFNTLSLDMYTHFKGIGPSLAKAIYDYIQEFGTFDSFEELTLVKGIGDKKLKGMLENSR</sequence>
<comment type="caution">
    <text evidence="2">The sequence shown here is derived from an EMBL/GenBank/DDBJ whole genome shotgun (WGS) entry which is preliminary data.</text>
</comment>
<dbReference type="EMBL" id="JAFBDT010000001">
    <property type="protein sequence ID" value="MBM7560740.1"/>
    <property type="molecule type" value="Genomic_DNA"/>
</dbReference>
<dbReference type="SUPFAM" id="SSF47781">
    <property type="entry name" value="RuvA domain 2-like"/>
    <property type="match status" value="1"/>
</dbReference>
<organism evidence="2 3">
    <name type="scientific">Fusibacter tunisiensis</name>
    <dbReference type="NCBI Taxonomy" id="1008308"/>
    <lineage>
        <taxon>Bacteria</taxon>
        <taxon>Bacillati</taxon>
        <taxon>Bacillota</taxon>
        <taxon>Clostridia</taxon>
        <taxon>Eubacteriales</taxon>
        <taxon>Eubacteriales Family XII. Incertae Sedis</taxon>
        <taxon>Fusibacter</taxon>
    </lineage>
</organism>
<dbReference type="InterPro" id="IPR010994">
    <property type="entry name" value="RuvA_2-like"/>
</dbReference>
<accession>A0ABS2MMW1</accession>
<reference evidence="2 3" key="1">
    <citation type="submission" date="2021-01" db="EMBL/GenBank/DDBJ databases">
        <title>Genomic Encyclopedia of Type Strains, Phase IV (KMG-IV): sequencing the most valuable type-strain genomes for metagenomic binning, comparative biology and taxonomic classification.</title>
        <authorList>
            <person name="Goeker M."/>
        </authorList>
    </citation>
    <scope>NUCLEOTIDE SEQUENCE [LARGE SCALE GENOMIC DNA]</scope>
    <source>
        <strain evidence="2 3">DSM 24436</strain>
    </source>
</reference>
<keyword evidence="1" id="KW-0812">Transmembrane</keyword>